<evidence type="ECO:0000313" key="2">
    <source>
        <dbReference type="EnsemblProtists" id="EOD08518"/>
    </source>
</evidence>
<evidence type="ECO:0000313" key="3">
    <source>
        <dbReference type="Proteomes" id="UP000013827"/>
    </source>
</evidence>
<name>A0A0D3IB83_EMIH1</name>
<dbReference type="CDD" id="cd02440">
    <property type="entry name" value="AdoMet_MTases"/>
    <property type="match status" value="1"/>
</dbReference>
<dbReference type="GeneID" id="17280965"/>
<sequence>MCGRAGVLLEAARLQPLAACVGCDRNAAQLEGAAANADAAARQGALPLLLMHADATRLPLHDGSVDAVLSDLPFGRKHGRREGLYAAALREWRRVLRPGGCAVLLTTRKAELAEVVSADPAWAKVGRHHLMIGALMACAHVLRRQ</sequence>
<proteinExistence type="predicted"/>
<dbReference type="InterPro" id="IPR029063">
    <property type="entry name" value="SAM-dependent_MTases_sf"/>
</dbReference>
<dbReference type="PANTHER" id="PTHR14911:SF13">
    <property type="entry name" value="TRNA (GUANINE(6)-N2)-METHYLTRANSFERASE THUMP3"/>
    <property type="match status" value="1"/>
</dbReference>
<dbReference type="Pfam" id="PF01170">
    <property type="entry name" value="UPF0020"/>
    <property type="match status" value="1"/>
</dbReference>
<dbReference type="GeneID" id="17254778"/>
<feature type="domain" description="Ribosomal RNA large subunit methyltransferase K/L-like methyltransferase" evidence="1">
    <location>
        <begin position="11"/>
        <end position="135"/>
    </location>
</feature>
<dbReference type="STRING" id="2903.R1BFM9"/>
<reference evidence="2" key="2">
    <citation type="submission" date="2024-10" db="UniProtKB">
        <authorList>
            <consortium name="EnsemblProtists"/>
        </authorList>
    </citation>
    <scope>IDENTIFICATION</scope>
</reference>
<evidence type="ECO:0000259" key="1">
    <source>
        <dbReference type="Pfam" id="PF01170"/>
    </source>
</evidence>
<accession>A0A0D3IB83</accession>
<reference evidence="3" key="1">
    <citation type="journal article" date="2013" name="Nature">
        <title>Pan genome of the phytoplankton Emiliania underpins its global distribution.</title>
        <authorList>
            <person name="Read B.A."/>
            <person name="Kegel J."/>
            <person name="Klute M.J."/>
            <person name="Kuo A."/>
            <person name="Lefebvre S.C."/>
            <person name="Maumus F."/>
            <person name="Mayer C."/>
            <person name="Miller J."/>
            <person name="Monier A."/>
            <person name="Salamov A."/>
            <person name="Young J."/>
            <person name="Aguilar M."/>
            <person name="Claverie J.M."/>
            <person name="Frickenhaus S."/>
            <person name="Gonzalez K."/>
            <person name="Herman E.K."/>
            <person name="Lin Y.C."/>
            <person name="Napier J."/>
            <person name="Ogata H."/>
            <person name="Sarno A.F."/>
            <person name="Shmutz J."/>
            <person name="Schroeder D."/>
            <person name="de Vargas C."/>
            <person name="Verret F."/>
            <person name="von Dassow P."/>
            <person name="Valentin K."/>
            <person name="Van de Peer Y."/>
            <person name="Wheeler G."/>
            <person name="Dacks J.B."/>
            <person name="Delwiche C.F."/>
            <person name="Dyhrman S.T."/>
            <person name="Glockner G."/>
            <person name="John U."/>
            <person name="Richards T."/>
            <person name="Worden A.Z."/>
            <person name="Zhang X."/>
            <person name="Grigoriev I.V."/>
            <person name="Allen A.E."/>
            <person name="Bidle K."/>
            <person name="Borodovsky M."/>
            <person name="Bowler C."/>
            <person name="Brownlee C."/>
            <person name="Cock J.M."/>
            <person name="Elias M."/>
            <person name="Gladyshev V.N."/>
            <person name="Groth M."/>
            <person name="Guda C."/>
            <person name="Hadaegh A."/>
            <person name="Iglesias-Rodriguez M.D."/>
            <person name="Jenkins J."/>
            <person name="Jones B.M."/>
            <person name="Lawson T."/>
            <person name="Leese F."/>
            <person name="Lindquist E."/>
            <person name="Lobanov A."/>
            <person name="Lomsadze A."/>
            <person name="Malik S.B."/>
            <person name="Marsh M.E."/>
            <person name="Mackinder L."/>
            <person name="Mock T."/>
            <person name="Mueller-Roeber B."/>
            <person name="Pagarete A."/>
            <person name="Parker M."/>
            <person name="Probert I."/>
            <person name="Quesneville H."/>
            <person name="Raines C."/>
            <person name="Rensing S.A."/>
            <person name="Riano-Pachon D.M."/>
            <person name="Richier S."/>
            <person name="Rokitta S."/>
            <person name="Shiraiwa Y."/>
            <person name="Soanes D.M."/>
            <person name="van der Giezen M."/>
            <person name="Wahlund T.M."/>
            <person name="Williams B."/>
            <person name="Wilson W."/>
            <person name="Wolfe G."/>
            <person name="Wurch L.L."/>
        </authorList>
    </citation>
    <scope>NUCLEOTIDE SEQUENCE</scope>
</reference>
<protein>
    <recommendedName>
        <fullName evidence="1">Ribosomal RNA large subunit methyltransferase K/L-like methyltransferase domain-containing protein</fullName>
    </recommendedName>
</protein>
<dbReference type="InterPro" id="IPR000241">
    <property type="entry name" value="RlmKL-like_Mtase"/>
</dbReference>
<dbReference type="AlphaFoldDB" id="A0A0D3IB83"/>
<dbReference type="RefSeq" id="XP_005788123.1">
    <property type="nucleotide sequence ID" value="XM_005788066.1"/>
</dbReference>
<dbReference type="Proteomes" id="UP000013827">
    <property type="component" value="Unassembled WGS sequence"/>
</dbReference>
<organism evidence="2 3">
    <name type="scientific">Emiliania huxleyi (strain CCMP1516)</name>
    <dbReference type="NCBI Taxonomy" id="280463"/>
    <lineage>
        <taxon>Eukaryota</taxon>
        <taxon>Haptista</taxon>
        <taxon>Haptophyta</taxon>
        <taxon>Prymnesiophyceae</taxon>
        <taxon>Isochrysidales</taxon>
        <taxon>Noelaerhabdaceae</taxon>
        <taxon>Emiliania</taxon>
    </lineage>
</organism>
<dbReference type="GO" id="GO:0043527">
    <property type="term" value="C:tRNA methyltransferase complex"/>
    <property type="evidence" value="ECO:0007669"/>
    <property type="project" value="UniProtKB-ARBA"/>
</dbReference>
<dbReference type="SUPFAM" id="SSF53335">
    <property type="entry name" value="S-adenosyl-L-methionine-dependent methyltransferases"/>
    <property type="match status" value="1"/>
</dbReference>
<dbReference type="PANTHER" id="PTHR14911">
    <property type="entry name" value="THUMP DOMAIN-CONTAINING"/>
    <property type="match status" value="1"/>
</dbReference>
<dbReference type="GO" id="GO:0030488">
    <property type="term" value="P:tRNA methylation"/>
    <property type="evidence" value="ECO:0007669"/>
    <property type="project" value="TreeGrafter"/>
</dbReference>
<dbReference type="RefSeq" id="XP_005760947.1">
    <property type="nucleotide sequence ID" value="XM_005760890.1"/>
</dbReference>
<dbReference type="Gene3D" id="3.40.50.150">
    <property type="entry name" value="Vaccinia Virus protein VP39"/>
    <property type="match status" value="1"/>
</dbReference>
<dbReference type="HOGENOM" id="CLU_1790549_0_0_1"/>
<dbReference type="GO" id="GO:0016423">
    <property type="term" value="F:tRNA (guanine) methyltransferase activity"/>
    <property type="evidence" value="ECO:0007669"/>
    <property type="project" value="TreeGrafter"/>
</dbReference>
<dbReference type="KEGG" id="ehx:EMIHUDRAFT_363019"/>
<dbReference type="PaxDb" id="2903-EOD08518"/>
<dbReference type="EnsemblProtists" id="EOD08518">
    <property type="protein sequence ID" value="EOD08518"/>
    <property type="gene ID" value="EMIHUDRAFT_358775"/>
</dbReference>
<dbReference type="EnsemblProtists" id="EOD35694">
    <property type="protein sequence ID" value="EOD35694"/>
    <property type="gene ID" value="EMIHUDRAFT_363019"/>
</dbReference>
<dbReference type="KEGG" id="ehx:EMIHUDRAFT_358775"/>
<keyword evidence="3" id="KW-1185">Reference proteome</keyword>